<dbReference type="GO" id="GO:0004852">
    <property type="term" value="F:uroporphyrinogen-III synthase activity"/>
    <property type="evidence" value="ECO:0007669"/>
    <property type="project" value="UniProtKB-UniRule"/>
</dbReference>
<dbReference type="EMBL" id="FNDD01000034">
    <property type="protein sequence ID" value="SDH88286.1"/>
    <property type="molecule type" value="Genomic_DNA"/>
</dbReference>
<evidence type="ECO:0000256" key="8">
    <source>
        <dbReference type="ARBA" id="ARBA00048617"/>
    </source>
</evidence>
<organism evidence="11 12">
    <name type="scientific">Vibrio xiamenensis</name>
    <dbReference type="NCBI Taxonomy" id="861298"/>
    <lineage>
        <taxon>Bacteria</taxon>
        <taxon>Pseudomonadati</taxon>
        <taxon>Pseudomonadota</taxon>
        <taxon>Gammaproteobacteria</taxon>
        <taxon>Vibrionales</taxon>
        <taxon>Vibrionaceae</taxon>
        <taxon>Vibrio</taxon>
    </lineage>
</organism>
<dbReference type="InterPro" id="IPR039793">
    <property type="entry name" value="UROS/Hem4"/>
</dbReference>
<comment type="similarity">
    <text evidence="2 9">Belongs to the uroporphyrinogen-III synthase family.</text>
</comment>
<evidence type="ECO:0000256" key="4">
    <source>
        <dbReference type="ARBA" id="ARBA00023239"/>
    </source>
</evidence>
<dbReference type="GO" id="GO:0006780">
    <property type="term" value="P:uroporphyrinogen III biosynthetic process"/>
    <property type="evidence" value="ECO:0007669"/>
    <property type="project" value="UniProtKB-UniRule"/>
</dbReference>
<reference evidence="11 12" key="1">
    <citation type="submission" date="2016-10" db="EMBL/GenBank/DDBJ databases">
        <authorList>
            <person name="de Groot N.N."/>
        </authorList>
    </citation>
    <scope>NUCLEOTIDE SEQUENCE [LARGE SCALE GENOMIC DNA]</scope>
    <source>
        <strain evidence="11 12">CGMCC 1.10228</strain>
    </source>
</reference>
<dbReference type="PANTHER" id="PTHR38042:SF1">
    <property type="entry name" value="UROPORPHYRINOGEN-III SYNTHASE, CHLOROPLASTIC"/>
    <property type="match status" value="1"/>
</dbReference>
<dbReference type="Gene3D" id="3.40.50.10090">
    <property type="match status" value="2"/>
</dbReference>
<comment type="catalytic activity">
    <reaction evidence="8 9">
        <text>hydroxymethylbilane = uroporphyrinogen III + H2O</text>
        <dbReference type="Rhea" id="RHEA:18965"/>
        <dbReference type="ChEBI" id="CHEBI:15377"/>
        <dbReference type="ChEBI" id="CHEBI:57308"/>
        <dbReference type="ChEBI" id="CHEBI:57845"/>
        <dbReference type="EC" id="4.2.1.75"/>
    </reaction>
</comment>
<evidence type="ECO:0000313" key="11">
    <source>
        <dbReference type="EMBL" id="SDH88286.1"/>
    </source>
</evidence>
<evidence type="ECO:0000313" key="12">
    <source>
        <dbReference type="Proteomes" id="UP000198854"/>
    </source>
</evidence>
<dbReference type="STRING" id="861298.SAMN04488136_1344"/>
<evidence type="ECO:0000256" key="2">
    <source>
        <dbReference type="ARBA" id="ARBA00008133"/>
    </source>
</evidence>
<dbReference type="RefSeq" id="WP_093278598.1">
    <property type="nucleotide sequence ID" value="NZ_FNDD01000034.1"/>
</dbReference>
<dbReference type="AlphaFoldDB" id="A0A1G8G224"/>
<comment type="pathway">
    <text evidence="1 9">Porphyrin-containing compound metabolism; protoporphyrin-IX biosynthesis; coproporphyrinogen-III from 5-aminolevulinate: step 3/4.</text>
</comment>
<evidence type="ECO:0000256" key="7">
    <source>
        <dbReference type="ARBA" id="ARBA00040167"/>
    </source>
</evidence>
<dbReference type="GO" id="GO:0006782">
    <property type="term" value="P:protoporphyrinogen IX biosynthetic process"/>
    <property type="evidence" value="ECO:0007669"/>
    <property type="project" value="UniProtKB-UniRule"/>
</dbReference>
<dbReference type="PANTHER" id="PTHR38042">
    <property type="entry name" value="UROPORPHYRINOGEN-III SYNTHASE, CHLOROPLASTIC"/>
    <property type="match status" value="1"/>
</dbReference>
<dbReference type="EC" id="4.2.1.75" evidence="3 9"/>
<dbReference type="NCBIfam" id="NF004585">
    <property type="entry name" value="PRK05928.2-2"/>
    <property type="match status" value="1"/>
</dbReference>
<evidence type="ECO:0000256" key="1">
    <source>
        <dbReference type="ARBA" id="ARBA00004772"/>
    </source>
</evidence>
<protein>
    <recommendedName>
        <fullName evidence="7 9">Uroporphyrinogen-III synthase</fullName>
        <ecNumber evidence="3 9">4.2.1.75</ecNumber>
    </recommendedName>
</protein>
<sequence length="246" mass="27464">MAVLVTRPEKQGQALCQQLMEAGITCFHHSLLDFQPGSQLPQLANELSRFDIIVAISQQAVAFTQDYLSQHHISWPKSSDYLAIGHKTASELSRVSGQKVNYPQNSDSEHFLKLAPLQDINKKQIVILRGNGGRELIFDTLLERGAIVEYREVYQRQYREFDAALLIPRWQNNRVDTVIITSSGQLGFFVSNIAAVDPTWLYSLKLIVPSARIAEEATAMGFHFVTNTGSAANPDLLATLQPNIGR</sequence>
<evidence type="ECO:0000256" key="9">
    <source>
        <dbReference type="RuleBase" id="RU366031"/>
    </source>
</evidence>
<evidence type="ECO:0000256" key="6">
    <source>
        <dbReference type="ARBA" id="ARBA00037589"/>
    </source>
</evidence>
<dbReference type="CDD" id="cd06578">
    <property type="entry name" value="HemD"/>
    <property type="match status" value="1"/>
</dbReference>
<dbReference type="UniPathway" id="UPA00251">
    <property type="reaction ID" value="UER00320"/>
</dbReference>
<comment type="function">
    <text evidence="6 9">Catalyzes cyclization of the linear tetrapyrrole, hydroxymethylbilane, to the macrocyclic uroporphyrinogen III.</text>
</comment>
<evidence type="ECO:0000256" key="3">
    <source>
        <dbReference type="ARBA" id="ARBA00013109"/>
    </source>
</evidence>
<dbReference type="SUPFAM" id="SSF69618">
    <property type="entry name" value="HemD-like"/>
    <property type="match status" value="1"/>
</dbReference>
<evidence type="ECO:0000256" key="5">
    <source>
        <dbReference type="ARBA" id="ARBA00023244"/>
    </source>
</evidence>
<dbReference type="Pfam" id="PF02602">
    <property type="entry name" value="HEM4"/>
    <property type="match status" value="1"/>
</dbReference>
<dbReference type="OrthoDB" id="9787650at2"/>
<dbReference type="InterPro" id="IPR003754">
    <property type="entry name" value="4pyrrol_synth_uPrphyn_synth"/>
</dbReference>
<proteinExistence type="inferred from homology"/>
<dbReference type="InterPro" id="IPR036108">
    <property type="entry name" value="4pyrrol_syn_uPrphyn_synt_sf"/>
</dbReference>
<evidence type="ECO:0000259" key="10">
    <source>
        <dbReference type="Pfam" id="PF02602"/>
    </source>
</evidence>
<accession>A0A1G8G224</accession>
<gene>
    <name evidence="11" type="ORF">SAMN04488136_1344</name>
</gene>
<dbReference type="Proteomes" id="UP000198854">
    <property type="component" value="Unassembled WGS sequence"/>
</dbReference>
<keyword evidence="12" id="KW-1185">Reference proteome</keyword>
<keyword evidence="5 9" id="KW-0627">Porphyrin biosynthesis</keyword>
<keyword evidence="4 9" id="KW-0456">Lyase</keyword>
<name>A0A1G8G224_9VIBR</name>
<feature type="domain" description="Tetrapyrrole biosynthesis uroporphyrinogen III synthase" evidence="10">
    <location>
        <begin position="16"/>
        <end position="222"/>
    </location>
</feature>